<dbReference type="Proteomes" id="UP000289856">
    <property type="component" value="Chromosome"/>
</dbReference>
<name>A0A3T1D837_9BACL</name>
<sequence length="171" mass="19487">MSNRPASEEYAPYYERYVNLVGDGDILDVLQGLLETTSTFLSDIPESKGDYRYAPDKWSLKEVIGHINDNERIMSYRLLRIARGDQTPHAGYDQDALIKGANFHALTLTELIEDYIAVRRSTITLARGLKEEAYLRVGIANDTRISVRALAYILAGHELHHLHVIKERYLP</sequence>
<dbReference type="InterPro" id="IPR034660">
    <property type="entry name" value="DinB/YfiT-like"/>
</dbReference>
<accession>A0A3T1D837</accession>
<dbReference type="InterPro" id="IPR024775">
    <property type="entry name" value="DinB-like"/>
</dbReference>
<protein>
    <recommendedName>
        <fullName evidence="1">DinB-like domain-containing protein</fullName>
    </recommendedName>
</protein>
<reference evidence="2 3" key="1">
    <citation type="submission" date="2019-01" db="EMBL/GenBank/DDBJ databases">
        <title>Complete genome sequence of Cohnella hallensis HS21 isolated from Korean fir (Abies koreana) rhizospheric soil.</title>
        <authorList>
            <person name="Jiang L."/>
            <person name="Kang S.W."/>
            <person name="Kim S."/>
            <person name="Jung J."/>
            <person name="Kim C.Y."/>
            <person name="Kim D.H."/>
            <person name="Kim S.W."/>
            <person name="Lee J."/>
        </authorList>
    </citation>
    <scope>NUCLEOTIDE SEQUENCE [LARGE SCALE GENOMIC DNA]</scope>
    <source>
        <strain evidence="2 3">HS21</strain>
    </source>
</reference>
<dbReference type="RefSeq" id="WP_130611261.1">
    <property type="nucleotide sequence ID" value="NZ_AP019400.1"/>
</dbReference>
<evidence type="ECO:0000259" key="1">
    <source>
        <dbReference type="Pfam" id="PF12867"/>
    </source>
</evidence>
<dbReference type="KEGG" id="cohn:KCTCHS21_36450"/>
<dbReference type="EMBL" id="AP019400">
    <property type="protein sequence ID" value="BBI34246.1"/>
    <property type="molecule type" value="Genomic_DNA"/>
</dbReference>
<dbReference type="Gene3D" id="1.20.120.450">
    <property type="entry name" value="dinb family like domain"/>
    <property type="match status" value="1"/>
</dbReference>
<evidence type="ECO:0000313" key="2">
    <source>
        <dbReference type="EMBL" id="BBI34246.1"/>
    </source>
</evidence>
<dbReference type="SUPFAM" id="SSF109854">
    <property type="entry name" value="DinB/YfiT-like putative metalloenzymes"/>
    <property type="match status" value="1"/>
</dbReference>
<dbReference type="OrthoDB" id="9793216at2"/>
<feature type="domain" description="DinB-like" evidence="1">
    <location>
        <begin position="35"/>
        <end position="165"/>
    </location>
</feature>
<gene>
    <name evidence="2" type="ORF">KCTCHS21_36450</name>
</gene>
<dbReference type="AlphaFoldDB" id="A0A3T1D837"/>
<dbReference type="Pfam" id="PF12867">
    <property type="entry name" value="DinB_2"/>
    <property type="match status" value="1"/>
</dbReference>
<keyword evidence="3" id="KW-1185">Reference proteome</keyword>
<proteinExistence type="predicted"/>
<evidence type="ECO:0000313" key="3">
    <source>
        <dbReference type="Proteomes" id="UP000289856"/>
    </source>
</evidence>
<organism evidence="2 3">
    <name type="scientific">Cohnella abietis</name>
    <dbReference type="NCBI Taxonomy" id="2507935"/>
    <lineage>
        <taxon>Bacteria</taxon>
        <taxon>Bacillati</taxon>
        <taxon>Bacillota</taxon>
        <taxon>Bacilli</taxon>
        <taxon>Bacillales</taxon>
        <taxon>Paenibacillaceae</taxon>
        <taxon>Cohnella</taxon>
    </lineage>
</organism>